<keyword evidence="1" id="KW-1133">Transmembrane helix</keyword>
<evidence type="ECO:0000313" key="3">
    <source>
        <dbReference type="Proteomes" id="UP001149821"/>
    </source>
</evidence>
<dbReference type="Gene3D" id="1.25.40.10">
    <property type="entry name" value="Tetratricopeptide repeat domain"/>
    <property type="match status" value="1"/>
</dbReference>
<keyword evidence="3" id="KW-1185">Reference proteome</keyword>
<gene>
    <name evidence="2" type="ORF">LRP49_19570</name>
</gene>
<feature type="transmembrane region" description="Helical" evidence="1">
    <location>
        <begin position="513"/>
        <end position="531"/>
    </location>
</feature>
<protein>
    <recommendedName>
        <fullName evidence="4">TIR domain-containing protein</fullName>
    </recommendedName>
</protein>
<evidence type="ECO:0000256" key="1">
    <source>
        <dbReference type="SAM" id="Phobius"/>
    </source>
</evidence>
<feature type="transmembrane region" description="Helical" evidence="1">
    <location>
        <begin position="537"/>
        <end position="555"/>
    </location>
</feature>
<dbReference type="Proteomes" id="UP001149821">
    <property type="component" value="Unassembled WGS sequence"/>
</dbReference>
<reference evidence="2" key="1">
    <citation type="submission" date="2021-12" db="EMBL/GenBank/DDBJ databases">
        <title>Enterovibrio ZSDZ35 sp. nov. and Enterovibrio ZSDZ42 sp. nov., isolated from coastal seawater in Qingdao.</title>
        <authorList>
            <person name="Zhang P."/>
        </authorList>
    </citation>
    <scope>NUCLEOTIDE SEQUENCE</scope>
    <source>
        <strain evidence="2">ZSDZ35</strain>
    </source>
</reference>
<evidence type="ECO:0000313" key="2">
    <source>
        <dbReference type="EMBL" id="MDD1783374.1"/>
    </source>
</evidence>
<sequence length="748" mass="84365">MNSIFISFSHTELKPLVESLISALNGSTLLQRCQIRPFHIAEFDAFRKAPIENTVHCVSRSRCLINLIGKDLGEVRAEGKSHIECEVNAALDNQVDVLTFLVGKHHADSATQPESVREFLSVLPSHFLRHHIQDEHQDDIVDSIVKQVETFLWASLGCDDNPRMPESSLLKIDGISPSTDTTESPHHDQFRRIFDKPDPSLETNPIASSLAQRKDWAFQSMELNHLSEATQNLVKATEEFGSDFFSCFWLGRIYALQTDTSANWKSAIPLSERAISSLKEDETLLASACNSHIAIAYAHIGDFEKAAHYFDLALAQYETFEVLERKTDMLLNQFALNNNPHNKQLAVEALSTFIRTNLKYYLAASEHFSKKNPTSFAEAEGDIHQELDALRVALTENYGELQPWADSAFNIAFPESTSFHDSNDILLAIYAANQKMWENFAALRACSTSLLQFYESHAQQRKDLETHNLNLDNDHGVAISLIDELATTIDERKTTNAKESDLQTRVSKEKRNLVIWDISLLASLGILAWCYFLKPEFIWLSAALSVGLLIVRFYFKSRHSVATLRIKSSKAHRRFINESVTELVENAMHSMALPHMRSIVERLKSAPNYLNHEDLAATKSALNDFVENQRKAVDSGLATWELKSLSLKKLIREWLGKVAQFEQLASSSINTNVTGRINQSRNVHFFHPSLLTNNSEGMFGEPSDKHCFQKDGSQMLAWFDNPVSAIAMQAFYSNEKPVAEATSEKTLA</sequence>
<keyword evidence="1" id="KW-0472">Membrane</keyword>
<comment type="caution">
    <text evidence="2">The sequence shown here is derived from an EMBL/GenBank/DDBJ whole genome shotgun (WGS) entry which is preliminary data.</text>
</comment>
<proteinExistence type="predicted"/>
<dbReference type="InterPro" id="IPR011990">
    <property type="entry name" value="TPR-like_helical_dom_sf"/>
</dbReference>
<dbReference type="SUPFAM" id="SSF48452">
    <property type="entry name" value="TPR-like"/>
    <property type="match status" value="1"/>
</dbReference>
<evidence type="ECO:0008006" key="4">
    <source>
        <dbReference type="Google" id="ProtNLM"/>
    </source>
</evidence>
<accession>A0ABT5QS28</accession>
<organism evidence="2 3">
    <name type="scientific">Enterovibrio qingdaonensis</name>
    <dbReference type="NCBI Taxonomy" id="2899818"/>
    <lineage>
        <taxon>Bacteria</taxon>
        <taxon>Pseudomonadati</taxon>
        <taxon>Pseudomonadota</taxon>
        <taxon>Gammaproteobacteria</taxon>
        <taxon>Vibrionales</taxon>
        <taxon>Vibrionaceae</taxon>
        <taxon>Enterovibrio</taxon>
    </lineage>
</organism>
<dbReference type="EMBL" id="JAJUBB010000018">
    <property type="protein sequence ID" value="MDD1783374.1"/>
    <property type="molecule type" value="Genomic_DNA"/>
</dbReference>
<keyword evidence="1" id="KW-0812">Transmembrane</keyword>
<dbReference type="RefSeq" id="WP_274144171.1">
    <property type="nucleotide sequence ID" value="NZ_JAJUBB010000018.1"/>
</dbReference>
<name>A0ABT5QS28_9GAMM</name>